<dbReference type="CDD" id="cd04765">
    <property type="entry name" value="HTH_MlrA-like_sg2"/>
    <property type="match status" value="1"/>
</dbReference>
<evidence type="ECO:0000313" key="6">
    <source>
        <dbReference type="Proteomes" id="UP000233769"/>
    </source>
</evidence>
<dbReference type="PANTHER" id="PTHR30204">
    <property type="entry name" value="REDOX-CYCLING DRUG-SENSING TRANSCRIPTIONAL ACTIVATOR SOXR"/>
    <property type="match status" value="1"/>
</dbReference>
<keyword evidence="1" id="KW-0238">DNA-binding</keyword>
<evidence type="ECO:0000256" key="1">
    <source>
        <dbReference type="ARBA" id="ARBA00023125"/>
    </source>
</evidence>
<dbReference type="SMART" id="SM00422">
    <property type="entry name" value="HTH_MERR"/>
    <property type="match status" value="1"/>
</dbReference>
<dbReference type="InterPro" id="IPR000551">
    <property type="entry name" value="MerR-type_HTH_dom"/>
</dbReference>
<dbReference type="EMBL" id="CP073633">
    <property type="protein sequence ID" value="WHQ72159.1"/>
    <property type="molecule type" value="Genomic_DNA"/>
</dbReference>
<accession>A0A2N9ASY7</accession>
<evidence type="ECO:0000313" key="5">
    <source>
        <dbReference type="EMBL" id="WHQ72159.1"/>
    </source>
</evidence>
<reference evidence="4" key="1">
    <citation type="submission" date="2017-10" db="EMBL/GenBank/DDBJ databases">
        <authorList>
            <person name="Banno H."/>
            <person name="Chua N.-H."/>
        </authorList>
    </citation>
    <scope>NUCLEOTIDE SEQUENCE [LARGE SCALE GENOMIC DNA]</scope>
    <source>
        <strain evidence="4">TK 0001</strain>
    </source>
</reference>
<name>A0A2N9ASY7_METEX</name>
<sequence length="165" mass="17941">MGLPLESPALDSPAVDSHTGDERSEKSPGAFRTITEVSEELGVPQHVLRFWESRFSQIKPTKRAGGRRYYRPEDVDLIRGVSCLLRGKGYTIRGAQRVLKENGVRFVQALGRGEAEVGAPTGIDRDEESVEAAASDRRALEGALAELRACRALLAGLDEADHEAA</sequence>
<dbReference type="RefSeq" id="WP_015822607.1">
    <property type="nucleotide sequence ID" value="NZ_CP073633.1"/>
</dbReference>
<dbReference type="EMBL" id="LT962688">
    <property type="protein sequence ID" value="SOR30475.1"/>
    <property type="molecule type" value="Genomic_DNA"/>
</dbReference>
<organism evidence="4 6">
    <name type="scientific">Methylorubrum extorquens</name>
    <name type="common">Methylobacterium dichloromethanicum</name>
    <name type="synonym">Methylobacterium extorquens</name>
    <dbReference type="NCBI Taxonomy" id="408"/>
    <lineage>
        <taxon>Bacteria</taxon>
        <taxon>Pseudomonadati</taxon>
        <taxon>Pseudomonadota</taxon>
        <taxon>Alphaproteobacteria</taxon>
        <taxon>Hyphomicrobiales</taxon>
        <taxon>Methylobacteriaceae</taxon>
        <taxon>Methylorubrum</taxon>
    </lineage>
</organism>
<dbReference type="GO" id="GO:0003700">
    <property type="term" value="F:DNA-binding transcription factor activity"/>
    <property type="evidence" value="ECO:0007669"/>
    <property type="project" value="InterPro"/>
</dbReference>
<evidence type="ECO:0000259" key="3">
    <source>
        <dbReference type="SMART" id="SM00422"/>
    </source>
</evidence>
<gene>
    <name evidence="5" type="ORF">KEC54_11740</name>
    <name evidence="4" type="ORF">TK0001_3873</name>
</gene>
<dbReference type="GeneID" id="72989743"/>
<dbReference type="GO" id="GO:0003677">
    <property type="term" value="F:DNA binding"/>
    <property type="evidence" value="ECO:0007669"/>
    <property type="project" value="UniProtKB-KW"/>
</dbReference>
<dbReference type="Pfam" id="PF13411">
    <property type="entry name" value="MerR_1"/>
    <property type="match status" value="1"/>
</dbReference>
<dbReference type="PANTHER" id="PTHR30204:SF15">
    <property type="entry name" value="BLL5018 PROTEIN"/>
    <property type="match status" value="1"/>
</dbReference>
<reference evidence="5" key="3">
    <citation type="journal article" date="2022" name="Biotechnol. Bioprocess Eng.">
        <title>Pan-genome Analysis Reveals Comparative Genomic Features of Central Metabolic Pathways in Methylorubrum extorquens.</title>
        <authorList>
            <person name="Lee G.M."/>
            <person name="Scott-Nevros Z.K."/>
            <person name="Lee S.-M."/>
            <person name="Kim D."/>
        </authorList>
    </citation>
    <scope>NUCLEOTIDE SEQUENCE</scope>
    <source>
        <strain evidence="5">ATCC 55366</strain>
    </source>
</reference>
<protein>
    <submittedName>
        <fullName evidence="5">MerR family transcriptional regulator</fullName>
    </submittedName>
    <submittedName>
        <fullName evidence="4">Putative transcriptional regulator, MerR family</fullName>
    </submittedName>
</protein>
<evidence type="ECO:0000313" key="4">
    <source>
        <dbReference type="EMBL" id="SOR30475.1"/>
    </source>
</evidence>
<proteinExistence type="predicted"/>
<dbReference type="AlphaFoldDB" id="A0A2N9ASY7"/>
<dbReference type="InterPro" id="IPR009061">
    <property type="entry name" value="DNA-bd_dom_put_sf"/>
</dbReference>
<feature type="region of interest" description="Disordered" evidence="2">
    <location>
        <begin position="1"/>
        <end position="30"/>
    </location>
</feature>
<dbReference type="Proteomes" id="UP001223720">
    <property type="component" value="Chromosome"/>
</dbReference>
<dbReference type="InterPro" id="IPR047057">
    <property type="entry name" value="MerR_fam"/>
</dbReference>
<dbReference type="Gene3D" id="1.10.1660.10">
    <property type="match status" value="1"/>
</dbReference>
<evidence type="ECO:0000256" key="2">
    <source>
        <dbReference type="SAM" id="MobiDB-lite"/>
    </source>
</evidence>
<dbReference type="SUPFAM" id="SSF46955">
    <property type="entry name" value="Putative DNA-binding domain"/>
    <property type="match status" value="1"/>
</dbReference>
<reference evidence="6" key="2">
    <citation type="submission" date="2017-10" db="EMBL/GenBank/DDBJ databases">
        <authorList>
            <person name="Regsiter A."/>
            <person name="William W."/>
        </authorList>
    </citation>
    <scope>NUCLEOTIDE SEQUENCE [LARGE SCALE GENOMIC DNA]</scope>
</reference>
<feature type="domain" description="HTH merR-type" evidence="3">
    <location>
        <begin position="33"/>
        <end position="102"/>
    </location>
</feature>
<dbReference type="Proteomes" id="UP000233769">
    <property type="component" value="Chromosome tk0001"/>
</dbReference>